<comment type="caution">
    <text evidence="2">The sequence shown here is derived from an EMBL/GenBank/DDBJ whole genome shotgun (WGS) entry which is preliminary data.</text>
</comment>
<dbReference type="InterPro" id="IPR052343">
    <property type="entry name" value="Retrotransposon-Effector_Assoc"/>
</dbReference>
<dbReference type="EMBL" id="JACGWM010000005">
    <property type="protein sequence ID" value="KAL0373111.1"/>
    <property type="molecule type" value="Genomic_DNA"/>
</dbReference>
<reference evidence="2" key="2">
    <citation type="journal article" date="2024" name="Plant">
        <title>Genomic evolution and insights into agronomic trait innovations of Sesamum species.</title>
        <authorList>
            <person name="Miao H."/>
            <person name="Wang L."/>
            <person name="Qu L."/>
            <person name="Liu H."/>
            <person name="Sun Y."/>
            <person name="Le M."/>
            <person name="Wang Q."/>
            <person name="Wei S."/>
            <person name="Zheng Y."/>
            <person name="Lin W."/>
            <person name="Duan Y."/>
            <person name="Cao H."/>
            <person name="Xiong S."/>
            <person name="Wang X."/>
            <person name="Wei L."/>
            <person name="Li C."/>
            <person name="Ma Q."/>
            <person name="Ju M."/>
            <person name="Zhao R."/>
            <person name="Li G."/>
            <person name="Mu C."/>
            <person name="Tian Q."/>
            <person name="Mei H."/>
            <person name="Zhang T."/>
            <person name="Gao T."/>
            <person name="Zhang H."/>
        </authorList>
    </citation>
    <scope>NUCLEOTIDE SEQUENCE</scope>
    <source>
        <strain evidence="2">KEN8</strain>
    </source>
</reference>
<feature type="region of interest" description="Disordered" evidence="1">
    <location>
        <begin position="18"/>
        <end position="40"/>
    </location>
</feature>
<evidence type="ECO:0008006" key="3">
    <source>
        <dbReference type="Google" id="ProtNLM"/>
    </source>
</evidence>
<name>A0AAW2QZK6_9LAMI</name>
<proteinExistence type="predicted"/>
<evidence type="ECO:0000256" key="1">
    <source>
        <dbReference type="SAM" id="MobiDB-lite"/>
    </source>
</evidence>
<organism evidence="2">
    <name type="scientific">Sesamum calycinum</name>
    <dbReference type="NCBI Taxonomy" id="2727403"/>
    <lineage>
        <taxon>Eukaryota</taxon>
        <taxon>Viridiplantae</taxon>
        <taxon>Streptophyta</taxon>
        <taxon>Embryophyta</taxon>
        <taxon>Tracheophyta</taxon>
        <taxon>Spermatophyta</taxon>
        <taxon>Magnoliopsida</taxon>
        <taxon>eudicotyledons</taxon>
        <taxon>Gunneridae</taxon>
        <taxon>Pentapetalae</taxon>
        <taxon>asterids</taxon>
        <taxon>lamiids</taxon>
        <taxon>Lamiales</taxon>
        <taxon>Pedaliaceae</taxon>
        <taxon>Sesamum</taxon>
    </lineage>
</organism>
<reference evidence="2" key="1">
    <citation type="submission" date="2020-06" db="EMBL/GenBank/DDBJ databases">
        <authorList>
            <person name="Li T."/>
            <person name="Hu X."/>
            <person name="Zhang T."/>
            <person name="Song X."/>
            <person name="Zhang H."/>
            <person name="Dai N."/>
            <person name="Sheng W."/>
            <person name="Hou X."/>
            <person name="Wei L."/>
        </authorList>
    </citation>
    <scope>NUCLEOTIDE SEQUENCE</scope>
    <source>
        <strain evidence="2">KEN8</strain>
        <tissue evidence="2">Leaf</tissue>
    </source>
</reference>
<gene>
    <name evidence="2" type="ORF">Scaly_0992700</name>
</gene>
<protein>
    <recommendedName>
        <fullName evidence="3">Reverse transcriptase domain-containing protein</fullName>
    </recommendedName>
</protein>
<accession>A0AAW2QZK6</accession>
<evidence type="ECO:0000313" key="2">
    <source>
        <dbReference type="EMBL" id="KAL0373111.1"/>
    </source>
</evidence>
<dbReference type="PANTHER" id="PTHR46890">
    <property type="entry name" value="NON-LTR RETROLELEMENT REVERSE TRANSCRIPTASE-LIKE PROTEIN-RELATED"/>
    <property type="match status" value="1"/>
</dbReference>
<dbReference type="AlphaFoldDB" id="A0AAW2QZK6"/>
<sequence>MPSLETIPELRENVVGKSKEVNSIDINAPDRLHNDDNKPLEEADNNPICVICVFEPQHFFYNTRQGDTVWGDEEPQIPQAEDDEFFKAEERAAAMELFYDQDPYQMEAMKNFDDFLNCCSRRDLCGTTNLGGGTTSCLRDGHDECCRPDGFNALLYKPGILFMMTFSQQVLDFLASTPLSKEFHRNIYHPNLPRSRPQPFGMIFARISLCNTINKILTKLLNNQLKPWLPSLISSNQGGLVPSRLIGNDILLAHSIGAHHDDSSVALKLDMDKAYDRVDWIFFKQCWLDWVSRIIGYDLYLIVWNNAGFL</sequence>
<dbReference type="PANTHER" id="PTHR46890:SF48">
    <property type="entry name" value="RNA-DIRECTED DNA POLYMERASE"/>
    <property type="match status" value="1"/>
</dbReference>